<keyword evidence="4" id="KW-0732">Signal</keyword>
<dbReference type="GO" id="GO:0005576">
    <property type="term" value="C:extracellular region"/>
    <property type="evidence" value="ECO:0007669"/>
    <property type="project" value="UniProtKB-SubCell"/>
</dbReference>
<feature type="compositionally biased region" description="Gly residues" evidence="3">
    <location>
        <begin position="147"/>
        <end position="165"/>
    </location>
</feature>
<feature type="domain" description="Bifunctional inhibitor/plant lipid transfer protein/seed storage helical" evidence="5">
    <location>
        <begin position="51"/>
        <end position="196"/>
    </location>
</feature>
<keyword evidence="7" id="KW-1185">Reference proteome</keyword>
<protein>
    <recommendedName>
        <fullName evidence="5">Bifunctional inhibitor/plant lipid transfer protein/seed storage helical domain-containing protein</fullName>
    </recommendedName>
</protein>
<organism evidence="6 7">
    <name type="scientific">Digitaria exilis</name>
    <dbReference type="NCBI Taxonomy" id="1010633"/>
    <lineage>
        <taxon>Eukaryota</taxon>
        <taxon>Viridiplantae</taxon>
        <taxon>Streptophyta</taxon>
        <taxon>Embryophyta</taxon>
        <taxon>Tracheophyta</taxon>
        <taxon>Spermatophyta</taxon>
        <taxon>Magnoliopsida</taxon>
        <taxon>Liliopsida</taxon>
        <taxon>Poales</taxon>
        <taxon>Poaceae</taxon>
        <taxon>PACMAD clade</taxon>
        <taxon>Panicoideae</taxon>
        <taxon>Panicodae</taxon>
        <taxon>Paniceae</taxon>
        <taxon>Anthephorinae</taxon>
        <taxon>Digitaria</taxon>
    </lineage>
</organism>
<evidence type="ECO:0000313" key="6">
    <source>
        <dbReference type="EMBL" id="KAF8715890.1"/>
    </source>
</evidence>
<dbReference type="Proteomes" id="UP000636709">
    <property type="component" value="Unassembled WGS sequence"/>
</dbReference>
<evidence type="ECO:0000259" key="5">
    <source>
        <dbReference type="SMART" id="SM00499"/>
    </source>
</evidence>
<feature type="compositionally biased region" description="Low complexity" evidence="3">
    <location>
        <begin position="137"/>
        <end position="146"/>
    </location>
</feature>
<accession>A0A835C2Q8</accession>
<name>A0A835C2Q8_9POAL</name>
<feature type="region of interest" description="Disordered" evidence="3">
    <location>
        <begin position="133"/>
        <end position="168"/>
    </location>
</feature>
<dbReference type="Pfam" id="PF00234">
    <property type="entry name" value="Tryp_alpha_amyl"/>
    <property type="match status" value="1"/>
</dbReference>
<dbReference type="CDD" id="cd00261">
    <property type="entry name" value="AAI_SS"/>
    <property type="match status" value="1"/>
</dbReference>
<evidence type="ECO:0000256" key="3">
    <source>
        <dbReference type="SAM" id="MobiDB-lite"/>
    </source>
</evidence>
<evidence type="ECO:0000256" key="4">
    <source>
        <dbReference type="SAM" id="SignalP"/>
    </source>
</evidence>
<dbReference type="EMBL" id="JACEFO010001730">
    <property type="protein sequence ID" value="KAF8715890.1"/>
    <property type="molecule type" value="Genomic_DNA"/>
</dbReference>
<dbReference type="InterPro" id="IPR016140">
    <property type="entry name" value="Bifunc_inhib/LTP/seed_store"/>
</dbReference>
<feature type="chain" id="PRO_5032389767" description="Bifunctional inhibitor/plant lipid transfer protein/seed storage helical domain-containing protein" evidence="4">
    <location>
        <begin position="26"/>
        <end position="206"/>
    </location>
</feature>
<dbReference type="PANTHER" id="PTHR34481:SF9">
    <property type="entry name" value="19 KDA GLOBULIN"/>
    <property type="match status" value="1"/>
</dbReference>
<sequence>MSKIVVVAAAAAALCLAALVAVAAGQGEVERQRLRDLRCEREVEVFPLDACRQVLDRQLTGGGMRYGIGPFRWGTGLRMRCCQQLQDVSRECRCSAIRRMVRGYEEAMPMPPPLEEGGEGPYYYGGEGEGYYGGEGSSSSSQRSQQQGGGGCGGQGQQGGEGMGYSGRRVGRVRLTKAKQYAAGLPLMCRLEPQDCSVFSGDQYKK</sequence>
<dbReference type="SUPFAM" id="SSF47699">
    <property type="entry name" value="Bifunctional inhibitor/lipid-transfer protein/seed storage 2S albumin"/>
    <property type="match status" value="1"/>
</dbReference>
<gene>
    <name evidence="6" type="ORF">HU200_026850</name>
</gene>
<comment type="caution">
    <text evidence="6">The sequence shown here is derived from an EMBL/GenBank/DDBJ whole genome shotgun (WGS) entry which is preliminary data.</text>
</comment>
<evidence type="ECO:0000313" key="7">
    <source>
        <dbReference type="Proteomes" id="UP000636709"/>
    </source>
</evidence>
<dbReference type="SMART" id="SM00499">
    <property type="entry name" value="AAI"/>
    <property type="match status" value="1"/>
</dbReference>
<proteinExistence type="predicted"/>
<dbReference type="Gene3D" id="1.10.110.10">
    <property type="entry name" value="Plant lipid-transfer and hydrophobic proteins"/>
    <property type="match status" value="1"/>
</dbReference>
<keyword evidence="2" id="KW-0964">Secreted</keyword>
<dbReference type="InterPro" id="IPR036312">
    <property type="entry name" value="Bifun_inhib/LTP/seed_sf"/>
</dbReference>
<dbReference type="PANTHER" id="PTHR34481">
    <property type="entry name" value="TRYPSIN/FACTOR XIIA INHIBITOR-RELATED"/>
    <property type="match status" value="1"/>
</dbReference>
<dbReference type="OrthoDB" id="653963at2759"/>
<dbReference type="AlphaFoldDB" id="A0A835C2Q8"/>
<evidence type="ECO:0000256" key="2">
    <source>
        <dbReference type="ARBA" id="ARBA00022525"/>
    </source>
</evidence>
<evidence type="ECO:0000256" key="1">
    <source>
        <dbReference type="ARBA" id="ARBA00004613"/>
    </source>
</evidence>
<comment type="subcellular location">
    <subcellularLocation>
        <location evidence="1">Secreted</location>
    </subcellularLocation>
</comment>
<feature type="signal peptide" evidence="4">
    <location>
        <begin position="1"/>
        <end position="25"/>
    </location>
</feature>
<reference evidence="6" key="1">
    <citation type="submission" date="2020-07" db="EMBL/GenBank/DDBJ databases">
        <title>Genome sequence and genetic diversity analysis of an under-domesticated orphan crop, white fonio (Digitaria exilis).</title>
        <authorList>
            <person name="Bennetzen J.L."/>
            <person name="Chen S."/>
            <person name="Ma X."/>
            <person name="Wang X."/>
            <person name="Yssel A.E.J."/>
            <person name="Chaluvadi S.R."/>
            <person name="Johnson M."/>
            <person name="Gangashetty P."/>
            <person name="Hamidou F."/>
            <person name="Sanogo M.D."/>
            <person name="Zwaenepoel A."/>
            <person name="Wallace J."/>
            <person name="Van De Peer Y."/>
            <person name="Van Deynze A."/>
        </authorList>
    </citation>
    <scope>NUCLEOTIDE SEQUENCE</scope>
    <source>
        <tissue evidence="6">Leaves</tissue>
    </source>
</reference>